<name>A0ABV8Q957_9MICO</name>
<reference evidence="2" key="1">
    <citation type="journal article" date="2019" name="Int. J. Syst. Evol. Microbiol.">
        <title>The Global Catalogue of Microorganisms (GCM) 10K type strain sequencing project: providing services to taxonomists for standard genome sequencing and annotation.</title>
        <authorList>
            <consortium name="The Broad Institute Genomics Platform"/>
            <consortium name="The Broad Institute Genome Sequencing Center for Infectious Disease"/>
            <person name="Wu L."/>
            <person name="Ma J."/>
        </authorList>
    </citation>
    <scope>NUCLEOTIDE SEQUENCE [LARGE SCALE GENOMIC DNA]</scope>
    <source>
        <strain evidence="2">CGMCC 1.10363</strain>
    </source>
</reference>
<dbReference type="EMBL" id="JBHSCN010000006">
    <property type="protein sequence ID" value="MFC4244875.1"/>
    <property type="molecule type" value="Genomic_DNA"/>
</dbReference>
<sequence length="46" mass="5188">MHRVGIINDRDITDVCVCDQLAVLVDHHAFHRQTGIIAAIHGRLAW</sequence>
<keyword evidence="2" id="KW-1185">Reference proteome</keyword>
<gene>
    <name evidence="1" type="ORF">ACFOYW_15990</name>
</gene>
<evidence type="ECO:0000313" key="1">
    <source>
        <dbReference type="EMBL" id="MFC4244875.1"/>
    </source>
</evidence>
<evidence type="ECO:0000313" key="2">
    <source>
        <dbReference type="Proteomes" id="UP001595900"/>
    </source>
</evidence>
<proteinExistence type="predicted"/>
<dbReference type="Proteomes" id="UP001595900">
    <property type="component" value="Unassembled WGS sequence"/>
</dbReference>
<accession>A0ABV8Q957</accession>
<protein>
    <submittedName>
        <fullName evidence="1">Uncharacterized protein</fullName>
    </submittedName>
</protein>
<comment type="caution">
    <text evidence="1">The sequence shown here is derived from an EMBL/GenBank/DDBJ whole genome shotgun (WGS) entry which is preliminary data.</text>
</comment>
<dbReference type="RefSeq" id="WP_390231433.1">
    <property type="nucleotide sequence ID" value="NZ_JBHSCN010000006.1"/>
</dbReference>
<organism evidence="1 2">
    <name type="scientific">Gryllotalpicola reticulitermitis</name>
    <dbReference type="NCBI Taxonomy" id="1184153"/>
    <lineage>
        <taxon>Bacteria</taxon>
        <taxon>Bacillati</taxon>
        <taxon>Actinomycetota</taxon>
        <taxon>Actinomycetes</taxon>
        <taxon>Micrococcales</taxon>
        <taxon>Microbacteriaceae</taxon>
        <taxon>Gryllotalpicola</taxon>
    </lineage>
</organism>